<protein>
    <recommendedName>
        <fullName evidence="4">FLZ-type domain-containing protein</fullName>
    </recommendedName>
</protein>
<evidence type="ECO:0000313" key="3">
    <source>
        <dbReference type="Proteomes" id="UP001515480"/>
    </source>
</evidence>
<proteinExistence type="predicted"/>
<feature type="compositionally biased region" description="Low complexity" evidence="1">
    <location>
        <begin position="183"/>
        <end position="198"/>
    </location>
</feature>
<keyword evidence="3" id="KW-1185">Reference proteome</keyword>
<feature type="region of interest" description="Disordered" evidence="1">
    <location>
        <begin position="45"/>
        <end position="198"/>
    </location>
</feature>
<evidence type="ECO:0008006" key="4">
    <source>
        <dbReference type="Google" id="ProtNLM"/>
    </source>
</evidence>
<organism evidence="2 3">
    <name type="scientific">Prymnesium parvum</name>
    <name type="common">Toxic golden alga</name>
    <dbReference type="NCBI Taxonomy" id="97485"/>
    <lineage>
        <taxon>Eukaryota</taxon>
        <taxon>Haptista</taxon>
        <taxon>Haptophyta</taxon>
        <taxon>Prymnesiophyceae</taxon>
        <taxon>Prymnesiales</taxon>
        <taxon>Prymnesiaceae</taxon>
        <taxon>Prymnesium</taxon>
    </lineage>
</organism>
<evidence type="ECO:0000313" key="2">
    <source>
        <dbReference type="EMBL" id="KAL1495166.1"/>
    </source>
</evidence>
<dbReference type="Proteomes" id="UP001515480">
    <property type="component" value="Unassembled WGS sequence"/>
</dbReference>
<dbReference type="AlphaFoldDB" id="A0AB34I7R2"/>
<evidence type="ECO:0000256" key="1">
    <source>
        <dbReference type="SAM" id="MobiDB-lite"/>
    </source>
</evidence>
<feature type="compositionally biased region" description="Polar residues" evidence="1">
    <location>
        <begin position="142"/>
        <end position="157"/>
    </location>
</feature>
<reference evidence="2 3" key="1">
    <citation type="journal article" date="2024" name="Science">
        <title>Giant polyketide synthase enzymes in the biosynthesis of giant marine polyether toxins.</title>
        <authorList>
            <person name="Fallon T.R."/>
            <person name="Shende V.V."/>
            <person name="Wierzbicki I.H."/>
            <person name="Pendleton A.L."/>
            <person name="Watervoot N.F."/>
            <person name="Auber R.P."/>
            <person name="Gonzalez D.J."/>
            <person name="Wisecaver J.H."/>
            <person name="Moore B.S."/>
        </authorList>
    </citation>
    <scope>NUCLEOTIDE SEQUENCE [LARGE SCALE GENOMIC DNA]</scope>
    <source>
        <strain evidence="2 3">12B1</strain>
    </source>
</reference>
<name>A0AB34I7R2_PRYPA</name>
<accession>A0AB34I7R2</accession>
<sequence>MAHLSAERSLWSLVLQRSAEHSKLRVLLSGLIAARVHEPPHSLCLTSSTGSDATGDCHPDATHAPPGFSKPSPPTQDSQHTVDTCRGGGGGTGRTEKSPCNLDAVDATPSTDEVFDRDETRAPAPDSSTARSASPCLVRNRSPGSPTSPRPQVSFLKNSPAEPCRTSRPPQSTAAAVPPPPTKLTRPPSSAALSSAPLTSAARASSPWHQTCAECGECLHGPSYMLNDRAYCSERHRLVASRREYFASRAKNSGISRARSDEAGLITSGHAPKAVSSSPSCGLLSQYKTWL</sequence>
<dbReference type="EMBL" id="JBGBPQ010000033">
    <property type="protein sequence ID" value="KAL1495166.1"/>
    <property type="molecule type" value="Genomic_DNA"/>
</dbReference>
<gene>
    <name evidence="2" type="ORF">AB1Y20_017031</name>
</gene>
<comment type="caution">
    <text evidence="2">The sequence shown here is derived from an EMBL/GenBank/DDBJ whole genome shotgun (WGS) entry which is preliminary data.</text>
</comment>